<proteinExistence type="predicted"/>
<dbReference type="EMBL" id="JARIHO010000052">
    <property type="protein sequence ID" value="KAJ7321095.1"/>
    <property type="molecule type" value="Genomic_DNA"/>
</dbReference>
<reference evidence="1" key="1">
    <citation type="submission" date="2023-03" db="EMBL/GenBank/DDBJ databases">
        <title>Massive genome expansion in bonnet fungi (Mycena s.s.) driven by repeated elements and novel gene families across ecological guilds.</title>
        <authorList>
            <consortium name="Lawrence Berkeley National Laboratory"/>
            <person name="Harder C.B."/>
            <person name="Miyauchi S."/>
            <person name="Viragh M."/>
            <person name="Kuo A."/>
            <person name="Thoen E."/>
            <person name="Andreopoulos B."/>
            <person name="Lu D."/>
            <person name="Skrede I."/>
            <person name="Drula E."/>
            <person name="Henrissat B."/>
            <person name="Morin E."/>
            <person name="Kohler A."/>
            <person name="Barry K."/>
            <person name="LaButti K."/>
            <person name="Morin E."/>
            <person name="Salamov A."/>
            <person name="Lipzen A."/>
            <person name="Mereny Z."/>
            <person name="Hegedus B."/>
            <person name="Baldrian P."/>
            <person name="Stursova M."/>
            <person name="Weitz H."/>
            <person name="Taylor A."/>
            <person name="Grigoriev I.V."/>
            <person name="Nagy L.G."/>
            <person name="Martin F."/>
            <person name="Kauserud H."/>
        </authorList>
    </citation>
    <scope>NUCLEOTIDE SEQUENCE</scope>
    <source>
        <strain evidence="1">CBHHK002</strain>
    </source>
</reference>
<protein>
    <submittedName>
        <fullName evidence="1">Uncharacterized protein</fullName>
    </submittedName>
</protein>
<organism evidence="1 2">
    <name type="scientific">Mycena albidolilacea</name>
    <dbReference type="NCBI Taxonomy" id="1033008"/>
    <lineage>
        <taxon>Eukaryota</taxon>
        <taxon>Fungi</taxon>
        <taxon>Dikarya</taxon>
        <taxon>Basidiomycota</taxon>
        <taxon>Agaricomycotina</taxon>
        <taxon>Agaricomycetes</taxon>
        <taxon>Agaricomycetidae</taxon>
        <taxon>Agaricales</taxon>
        <taxon>Marasmiineae</taxon>
        <taxon>Mycenaceae</taxon>
        <taxon>Mycena</taxon>
    </lineage>
</organism>
<name>A0AAD7EH86_9AGAR</name>
<gene>
    <name evidence="1" type="ORF">DFH08DRAFT_818903</name>
</gene>
<comment type="caution">
    <text evidence="1">The sequence shown here is derived from an EMBL/GenBank/DDBJ whole genome shotgun (WGS) entry which is preliminary data.</text>
</comment>
<evidence type="ECO:0000313" key="2">
    <source>
        <dbReference type="Proteomes" id="UP001218218"/>
    </source>
</evidence>
<dbReference type="Proteomes" id="UP001218218">
    <property type="component" value="Unassembled WGS sequence"/>
</dbReference>
<dbReference type="AlphaFoldDB" id="A0AAD7EH86"/>
<keyword evidence="2" id="KW-1185">Reference proteome</keyword>
<evidence type="ECO:0000313" key="1">
    <source>
        <dbReference type="EMBL" id="KAJ7321095.1"/>
    </source>
</evidence>
<accession>A0AAD7EH86</accession>
<sequence length="209" mass="24076">MSEYGIERLRLESFFGSWFNESSTIERLCWQFLIVGVHATSGNLDTTFCGMTQIRPWFVDVLRAPTKMVAVRPRIPIQIRKRAREDHGRKMEFITGPGDEPEKMAVKNLNHGMINPERKQLLRSSSDLGSEWIDEEIEGLSPSVGSEAFWQWCQIREVGRWTARRAVMPHRAISSQRNEFDGDLRHSVNMSAAISSVDKTWAWVRRLVG</sequence>